<dbReference type="PROSITE" id="PS51257">
    <property type="entry name" value="PROKAR_LIPOPROTEIN"/>
    <property type="match status" value="1"/>
</dbReference>
<dbReference type="EMBL" id="RKLP01000006">
    <property type="protein sequence ID" value="RVW09116.1"/>
    <property type="molecule type" value="Genomic_DNA"/>
</dbReference>
<keyword evidence="2" id="KW-1185">Reference proteome</keyword>
<dbReference type="AlphaFoldDB" id="A0A3S3AIL6"/>
<evidence type="ECO:0000313" key="1">
    <source>
        <dbReference type="EMBL" id="RVW09116.1"/>
    </source>
</evidence>
<gene>
    <name evidence="1" type="ORF">EGT67_13270</name>
</gene>
<sequence length="259" mass="27464">MSRTIIRTAGIAAAAVIATVGLSGCRAPDTPPGWSSYTIERGGHTALVYRPPGVAGPLDGWVSPGGSSRTYDFVFTPTAEYVLTSPTQPEDQFDWNKLPGFSDCGDFDLARNGAMFGWRWRTDTSPQVLELVPYANADGVHQYPDGPLVTLDRDDLAAEEPLRYSIEIDGSAYRFAIDGTIRGREIHETAGLPRSCPASPADAGKWYSGFYFGGTSTAPSRMYAYVRETVDGSVPGGGSLGSSGSILGGIEPGLGSLLQ</sequence>
<proteinExistence type="predicted"/>
<protein>
    <submittedName>
        <fullName evidence="1">Uncharacterized protein</fullName>
    </submittedName>
</protein>
<comment type="caution">
    <text evidence="1">The sequence shown here is derived from an EMBL/GenBank/DDBJ whole genome shotgun (WGS) entry which is preliminary data.</text>
</comment>
<accession>A0A3S3AIL6</accession>
<organism evidence="1 2">
    <name type="scientific">Prescottella agglutinans</name>
    <dbReference type="NCBI Taxonomy" id="1644129"/>
    <lineage>
        <taxon>Bacteria</taxon>
        <taxon>Bacillati</taxon>
        <taxon>Actinomycetota</taxon>
        <taxon>Actinomycetes</taxon>
        <taxon>Mycobacteriales</taxon>
        <taxon>Nocardiaceae</taxon>
        <taxon>Prescottella</taxon>
    </lineage>
</organism>
<dbReference type="Proteomes" id="UP000286208">
    <property type="component" value="Unassembled WGS sequence"/>
</dbReference>
<reference evidence="1 2" key="1">
    <citation type="submission" date="2018-11" db="EMBL/GenBank/DDBJ databases">
        <title>Rhodococcus spongicola sp. nov. and Rhodococcus xishaensis sp. nov. from marine sponges.</title>
        <authorList>
            <person name="Li L."/>
            <person name="Lin H.W."/>
        </authorList>
    </citation>
    <scope>NUCLEOTIDE SEQUENCE [LARGE SCALE GENOMIC DNA]</scope>
    <source>
        <strain evidence="1 2">CCTCC AB2014297</strain>
    </source>
</reference>
<evidence type="ECO:0000313" key="2">
    <source>
        <dbReference type="Proteomes" id="UP000286208"/>
    </source>
</evidence>
<name>A0A3S3AIL6_9NOCA</name>
<dbReference type="RefSeq" id="WP_127916540.1">
    <property type="nucleotide sequence ID" value="NZ_RKLP01000006.1"/>
</dbReference>
<dbReference type="OrthoDB" id="4730123at2"/>